<feature type="domain" description="Glycosyl transferase family 51" evidence="13">
    <location>
        <begin position="69"/>
        <end position="240"/>
    </location>
</feature>
<dbReference type="GO" id="GO:0006508">
    <property type="term" value="P:proteolysis"/>
    <property type="evidence" value="ECO:0007669"/>
    <property type="project" value="UniProtKB-KW"/>
</dbReference>
<evidence type="ECO:0000259" key="12">
    <source>
        <dbReference type="Pfam" id="PF00905"/>
    </source>
</evidence>
<dbReference type="SUPFAM" id="SSF53955">
    <property type="entry name" value="Lysozyme-like"/>
    <property type="match status" value="1"/>
</dbReference>
<gene>
    <name evidence="15" type="ORF">GM51_10340</name>
</gene>
<evidence type="ECO:0000256" key="7">
    <source>
        <dbReference type="ARBA" id="ARBA00022984"/>
    </source>
</evidence>
<dbReference type="GO" id="GO:0030288">
    <property type="term" value="C:outer membrane-bounded periplasmic space"/>
    <property type="evidence" value="ECO:0007669"/>
    <property type="project" value="TreeGrafter"/>
</dbReference>
<name>A0A094SGK6_9ZZZZ</name>
<dbReference type="InterPro" id="IPR036950">
    <property type="entry name" value="PBP_transglycosylase"/>
</dbReference>
<evidence type="ECO:0000313" key="15">
    <source>
        <dbReference type="EMBL" id="KGA17428.1"/>
    </source>
</evidence>
<dbReference type="Pfam" id="PF03793">
    <property type="entry name" value="PASTA"/>
    <property type="match status" value="1"/>
</dbReference>
<dbReference type="InterPro" id="IPR050396">
    <property type="entry name" value="Glycosyltr_51/Transpeptidase"/>
</dbReference>
<dbReference type="AlphaFoldDB" id="A0A094SGK6"/>
<dbReference type="CDD" id="cd06577">
    <property type="entry name" value="PASTA_pknB"/>
    <property type="match status" value="1"/>
</dbReference>
<evidence type="ECO:0000256" key="2">
    <source>
        <dbReference type="ARBA" id="ARBA00022670"/>
    </source>
</evidence>
<reference evidence="15" key="1">
    <citation type="submission" date="2014-06" db="EMBL/GenBank/DDBJ databases">
        <title>Key roles for freshwater Actinobacteria revealed by deep metagenomic sequencing.</title>
        <authorList>
            <person name="Ghai R."/>
            <person name="Mizuno C.M."/>
            <person name="Picazo A."/>
            <person name="Camacho A."/>
            <person name="Rodriguez-Valera F."/>
        </authorList>
    </citation>
    <scope>NUCLEOTIDE SEQUENCE</scope>
</reference>
<dbReference type="Gene3D" id="1.10.3810.10">
    <property type="entry name" value="Biosynthetic peptidoglycan transglycosylase-like"/>
    <property type="match status" value="1"/>
</dbReference>
<evidence type="ECO:0000256" key="8">
    <source>
        <dbReference type="ARBA" id="ARBA00023268"/>
    </source>
</evidence>
<evidence type="ECO:0000256" key="3">
    <source>
        <dbReference type="ARBA" id="ARBA00022676"/>
    </source>
</evidence>
<proteinExistence type="predicted"/>
<evidence type="ECO:0000256" key="11">
    <source>
        <dbReference type="ARBA" id="ARBA00049902"/>
    </source>
</evidence>
<feature type="domain" description="Penicillin-binding protein transpeptidase" evidence="12">
    <location>
        <begin position="335"/>
        <end position="582"/>
    </location>
</feature>
<keyword evidence="4" id="KW-0808">Transferase</keyword>
<dbReference type="EMBL" id="JNSL01000061">
    <property type="protein sequence ID" value="KGA17428.1"/>
    <property type="molecule type" value="Genomic_DNA"/>
</dbReference>
<keyword evidence="7" id="KW-0573">Peptidoglycan synthesis</keyword>
<evidence type="ECO:0000256" key="9">
    <source>
        <dbReference type="ARBA" id="ARBA00023316"/>
    </source>
</evidence>
<keyword evidence="9" id="KW-0961">Cell wall biogenesis/degradation</keyword>
<keyword evidence="1" id="KW-0121">Carboxypeptidase</keyword>
<keyword evidence="2" id="KW-0645">Protease</keyword>
<evidence type="ECO:0000256" key="6">
    <source>
        <dbReference type="ARBA" id="ARBA00022960"/>
    </source>
</evidence>
<evidence type="ECO:0000256" key="1">
    <source>
        <dbReference type="ARBA" id="ARBA00022645"/>
    </source>
</evidence>
<dbReference type="Pfam" id="PF00905">
    <property type="entry name" value="Transpeptidase"/>
    <property type="match status" value="1"/>
</dbReference>
<evidence type="ECO:0000259" key="13">
    <source>
        <dbReference type="Pfam" id="PF00912"/>
    </source>
</evidence>
<dbReference type="GO" id="GO:0008360">
    <property type="term" value="P:regulation of cell shape"/>
    <property type="evidence" value="ECO:0007669"/>
    <property type="project" value="UniProtKB-KW"/>
</dbReference>
<organism evidence="15">
    <name type="scientific">freshwater metagenome</name>
    <dbReference type="NCBI Taxonomy" id="449393"/>
    <lineage>
        <taxon>unclassified sequences</taxon>
        <taxon>metagenomes</taxon>
        <taxon>ecological metagenomes</taxon>
    </lineage>
</organism>
<dbReference type="PANTHER" id="PTHR32282:SF34">
    <property type="entry name" value="PENICILLIN-BINDING PROTEIN 1A"/>
    <property type="match status" value="1"/>
</dbReference>
<evidence type="ECO:0000256" key="5">
    <source>
        <dbReference type="ARBA" id="ARBA00022801"/>
    </source>
</evidence>
<keyword evidence="6" id="KW-0133">Cell shape</keyword>
<evidence type="ECO:0000256" key="10">
    <source>
        <dbReference type="ARBA" id="ARBA00044770"/>
    </source>
</evidence>
<dbReference type="InterPro" id="IPR023346">
    <property type="entry name" value="Lysozyme-like_dom_sf"/>
</dbReference>
<dbReference type="PANTHER" id="PTHR32282">
    <property type="entry name" value="BINDING PROTEIN TRANSPEPTIDASE, PUTATIVE-RELATED"/>
    <property type="match status" value="1"/>
</dbReference>
<dbReference type="Gene3D" id="3.30.10.20">
    <property type="match status" value="1"/>
</dbReference>
<dbReference type="FunFam" id="1.10.3810.10:FF:000001">
    <property type="entry name" value="Penicillin-binding protein 1A"/>
    <property type="match status" value="1"/>
</dbReference>
<dbReference type="GO" id="GO:0071555">
    <property type="term" value="P:cell wall organization"/>
    <property type="evidence" value="ECO:0007669"/>
    <property type="project" value="UniProtKB-KW"/>
</dbReference>
<dbReference type="GO" id="GO:0008658">
    <property type="term" value="F:penicillin binding"/>
    <property type="evidence" value="ECO:0007669"/>
    <property type="project" value="InterPro"/>
</dbReference>
<dbReference type="InterPro" id="IPR005543">
    <property type="entry name" value="PASTA_dom"/>
</dbReference>
<dbReference type="InterPro" id="IPR012338">
    <property type="entry name" value="Beta-lactam/transpept-like"/>
</dbReference>
<comment type="caution">
    <text evidence="15">The sequence shown here is derived from an EMBL/GenBank/DDBJ whole genome shotgun (WGS) entry which is preliminary data.</text>
</comment>
<dbReference type="GO" id="GO:0004180">
    <property type="term" value="F:carboxypeptidase activity"/>
    <property type="evidence" value="ECO:0007669"/>
    <property type="project" value="UniProtKB-KW"/>
</dbReference>
<dbReference type="InterPro" id="IPR001264">
    <property type="entry name" value="Glyco_trans_51"/>
</dbReference>
<feature type="domain" description="PASTA" evidence="14">
    <location>
        <begin position="662"/>
        <end position="726"/>
    </location>
</feature>
<comment type="catalytic activity">
    <reaction evidence="11">
        <text>[GlcNAc-(1-&gt;4)-Mur2Ac(oyl-L-Ala-gamma-D-Glu-L-Lys-D-Ala-D-Ala)](n)-di-trans,octa-cis-undecaprenyl diphosphate + beta-D-GlcNAc-(1-&gt;4)-Mur2Ac(oyl-L-Ala-gamma-D-Glu-L-Lys-D-Ala-D-Ala)-di-trans,octa-cis-undecaprenyl diphosphate = [GlcNAc-(1-&gt;4)-Mur2Ac(oyl-L-Ala-gamma-D-Glu-L-Lys-D-Ala-D-Ala)](n+1)-di-trans,octa-cis-undecaprenyl diphosphate + di-trans,octa-cis-undecaprenyl diphosphate + H(+)</text>
        <dbReference type="Rhea" id="RHEA:23708"/>
        <dbReference type="Rhea" id="RHEA-COMP:9602"/>
        <dbReference type="Rhea" id="RHEA-COMP:9603"/>
        <dbReference type="ChEBI" id="CHEBI:15378"/>
        <dbReference type="ChEBI" id="CHEBI:58405"/>
        <dbReference type="ChEBI" id="CHEBI:60033"/>
        <dbReference type="ChEBI" id="CHEBI:78435"/>
        <dbReference type="EC" id="2.4.99.28"/>
    </reaction>
</comment>
<dbReference type="SUPFAM" id="SSF56601">
    <property type="entry name" value="beta-lactamase/transpeptidase-like"/>
    <property type="match status" value="1"/>
</dbReference>
<evidence type="ECO:0000259" key="14">
    <source>
        <dbReference type="Pfam" id="PF03793"/>
    </source>
</evidence>
<keyword evidence="3" id="KW-0328">Glycosyltransferase</keyword>
<keyword evidence="8" id="KW-0511">Multifunctional enzyme</keyword>
<keyword evidence="5" id="KW-0378">Hydrolase</keyword>
<evidence type="ECO:0000256" key="4">
    <source>
        <dbReference type="ARBA" id="ARBA00022679"/>
    </source>
</evidence>
<dbReference type="GO" id="GO:0008955">
    <property type="term" value="F:peptidoglycan glycosyltransferase activity"/>
    <property type="evidence" value="ECO:0007669"/>
    <property type="project" value="UniProtKB-EC"/>
</dbReference>
<accession>A0A094SGK6</accession>
<protein>
    <recommendedName>
        <fullName evidence="10">peptidoglycan glycosyltransferase</fullName>
        <ecNumber evidence="10">2.4.99.28</ecNumber>
    </recommendedName>
</protein>
<dbReference type="Gene3D" id="3.40.710.10">
    <property type="entry name" value="DD-peptidase/beta-lactamase superfamily"/>
    <property type="match status" value="1"/>
</dbReference>
<dbReference type="InterPro" id="IPR001460">
    <property type="entry name" value="PCN-bd_Tpept"/>
</dbReference>
<sequence>MANKKRKSKLKLRRFLPSVRQLFFASLVVFGLAVLALSFSVRATEVPDPSEIAVAQTSILYYDDGVTELGRLGEANRVSVNMEQIPIYAQQAILAAEDRDFYNHGGFSIRGISRAIFTNLIGASGAGGGSTITQQYAKNAYLTQERSLSRKYRELVLSIKLETIVAKDQILNDYLNTIYFGRGSYGISTAANQYFNKNVVELNLSEAALLAAIIQAPNGLAPEENLEGLTNRWNYVLDGMASQSWITAEERKNVQFPTIFPNQNVNSFGGPQGYLIEQVRQTMFENGITEDQINLSGLRVITTFNKIAQDALVKAVLDEGPIENIEGLRIGVASVRPETGEVVAIYGGADYLVNQLNNATQMIGQAGSTFKAFTLAAALENNVTLATTFSGKNKTMVDNYEVVNYGDKSYGDQITLLNATENSVNSAYVELANLIGREVVFEAAKRAGIPADAVGMEPNLAFTLGTTSPNVVDIAAAYATFASRGLQVSPSYISLVTASSGEIIYKLSPKPVQAFSTDIADTVNYALQKVVTDGTGKAAKALGRPVAGKTGTTNDNKSALFAGYTPELATAVMFVKDGPDGKPMTLSGTGGMVKVTGGSYPARIFTAYMKGALADKPVTKFAPLPTGVLDGANPTSSPVAPVLPSDLPSPLPVVEAPVATLVVVPDLVGKSISQALVLLSGANLLGNFVMSNGSPLPANTSALIVVSQNPVVSSVVTPGATILISVQ</sequence>
<dbReference type="GO" id="GO:0009252">
    <property type="term" value="P:peptidoglycan biosynthetic process"/>
    <property type="evidence" value="ECO:0007669"/>
    <property type="project" value="UniProtKB-KW"/>
</dbReference>
<dbReference type="Pfam" id="PF00912">
    <property type="entry name" value="Transgly"/>
    <property type="match status" value="1"/>
</dbReference>
<dbReference type="EC" id="2.4.99.28" evidence="10"/>